<gene>
    <name evidence="1" type="ORF">NUW58_g2542</name>
</gene>
<proteinExistence type="predicted"/>
<dbReference type="Proteomes" id="UP001143856">
    <property type="component" value="Unassembled WGS sequence"/>
</dbReference>
<reference evidence="1" key="1">
    <citation type="submission" date="2022-10" db="EMBL/GenBank/DDBJ databases">
        <title>Genome Sequence of Xylaria curta.</title>
        <authorList>
            <person name="Buettner E."/>
        </authorList>
    </citation>
    <scope>NUCLEOTIDE SEQUENCE</scope>
    <source>
        <strain evidence="1">Babe10</strain>
    </source>
</reference>
<evidence type="ECO:0000313" key="1">
    <source>
        <dbReference type="EMBL" id="KAJ2991353.1"/>
    </source>
</evidence>
<name>A0ACC1PGW9_9PEZI</name>
<organism evidence="1 2">
    <name type="scientific">Xylaria curta</name>
    <dbReference type="NCBI Taxonomy" id="42375"/>
    <lineage>
        <taxon>Eukaryota</taxon>
        <taxon>Fungi</taxon>
        <taxon>Dikarya</taxon>
        <taxon>Ascomycota</taxon>
        <taxon>Pezizomycotina</taxon>
        <taxon>Sordariomycetes</taxon>
        <taxon>Xylariomycetidae</taxon>
        <taxon>Xylariales</taxon>
        <taxon>Xylariaceae</taxon>
        <taxon>Xylaria</taxon>
    </lineage>
</organism>
<accession>A0ACC1PGW9</accession>
<protein>
    <submittedName>
        <fullName evidence="1">Uncharacterized protein</fullName>
    </submittedName>
</protein>
<comment type="caution">
    <text evidence="1">The sequence shown here is derived from an EMBL/GenBank/DDBJ whole genome shotgun (WGS) entry which is preliminary data.</text>
</comment>
<keyword evidence="2" id="KW-1185">Reference proteome</keyword>
<evidence type="ECO:0000313" key="2">
    <source>
        <dbReference type="Proteomes" id="UP001143856"/>
    </source>
</evidence>
<sequence length="1023" mass="111821">MRRNDSPVPLKKPSNTYFVDHNHVNYNTDQAYKDHQHASLSGGDWGIAFYDGPLPASQDFIVRDLLCNPEIPSLNAYNHWPMVYQSPLLPQGLDGYGIPGAFGNSASCVFDGSVERFSNRLENTAPTYDSFLFPSANVQTAHVVDNPEYQHPLRPPPGAASAASRTLPQTSARIASPPIVVALLEEVNPPLYQCLECPNMPKFSSQKDLGTNEHGRYSYGAGRILWGANQPEISLFELCSIDSYRTYKLDDSSLYPGMVTVGFVGLFTGEYGTLRRVGGTNTSHPVNGTATCSCERVSRAKINGMSAGSNLTTQYPVYVGTWTNWSRGQVLGATLTLHRREADLLIAFTAFFVAFVATRVWRIICFAIHRSCSKEHPQNVIYHQHQAVLRNSSTPEDGVRLLTYILWAGKKSTGRLRPLFTAVVATICVLSFTIAGGFSSYISTSIGDEVLINSMNCGQTLKGLSPDQHPRAQAYLAEHIDSAANYAHQCYSSGGGGLLDCSRFVKQQIIGDIDRNAVCPFRDDLCRRRHSNLRIDSGLLSSHDHFGLNSPPDERILWRNVYHCAPIVTTGYTSQSNTSFGEATLYHYGNHTGPDGIQDYIYAAKSLDAQYSLPLSNSSISDYVNFDLQASFAIVQNGKVRHDSAFYPIDPIFREDADLDMHLLSGNGVLFIDPSDDEWYRVAAEPVPEVVTTAGQSSAIPVYLPLEPSSPLGCIDQYQFCNSVSTNQTCGPLTSLRDAIAGVADLFDTNYVDFAASNSTTRAGALFTYLAQNIAAAAISGVYLLEADQWQLDVARWWDITMAARQASFLSSAYGPNDPDIFSQRANYTTPELKKVCDSQKMRTTAYASFSLFGLIFIFSIGGTLVVTSYVLEPVSTYLYEKKGYKKYEHLEWTSNGTLQLQRLAHEEAGFGTWSNCTGTVPSAEANALLGSLDITNPDHPVLQLSDPEKRAHGTPQSLSTVLSAVQGSVQTGSASSPTITSSSLPLQSARPTTSQEASVELPQAHGLTPNSETLEATPNHMA</sequence>
<dbReference type="EMBL" id="JAPDGR010000337">
    <property type="protein sequence ID" value="KAJ2991353.1"/>
    <property type="molecule type" value="Genomic_DNA"/>
</dbReference>